<reference evidence="1 2" key="1">
    <citation type="submission" date="2014-12" db="EMBL/GenBank/DDBJ databases">
        <title>16Stimator: statistical estimation of ribosomal gene copy numbers from draft genome assemblies.</title>
        <authorList>
            <person name="Perisin M.A."/>
            <person name="Vetter M."/>
            <person name="Gilbert J.A."/>
            <person name="Bergelson J."/>
        </authorList>
    </citation>
    <scope>NUCLEOTIDE SEQUENCE [LARGE SCALE GENOMIC DNA]</scope>
    <source>
        <strain evidence="1 2">MEJ086</strain>
    </source>
</reference>
<dbReference type="InterPro" id="IPR045508">
    <property type="entry name" value="DUF6482"/>
</dbReference>
<comment type="caution">
    <text evidence="1">The sequence shown here is derived from an EMBL/GenBank/DDBJ whole genome shotgun (WGS) entry which is preliminary data.</text>
</comment>
<evidence type="ECO:0000313" key="2">
    <source>
        <dbReference type="Proteomes" id="UP000032068"/>
    </source>
</evidence>
<dbReference type="Pfam" id="PF20090">
    <property type="entry name" value="DUF6482"/>
    <property type="match status" value="1"/>
</dbReference>
<dbReference type="RefSeq" id="WP_042556300.1">
    <property type="nucleotide sequence ID" value="NZ_JXQW01000108.1"/>
</dbReference>
<dbReference type="Proteomes" id="UP000032068">
    <property type="component" value="Unassembled WGS sequence"/>
</dbReference>
<dbReference type="OrthoDB" id="7063376at2"/>
<dbReference type="EMBL" id="JXQW01000108">
    <property type="protein sequence ID" value="KIP89619.1"/>
    <property type="molecule type" value="Genomic_DNA"/>
</dbReference>
<name>A0A0D0JTL3_9PSED</name>
<accession>A0A0D0JTL3</accession>
<proteinExistence type="predicted"/>
<protein>
    <submittedName>
        <fullName evidence="1">Cation transporter</fullName>
    </submittedName>
</protein>
<dbReference type="AlphaFoldDB" id="A0A0D0JTL3"/>
<organism evidence="1 2">
    <name type="scientific">Pseudomonas fulva</name>
    <dbReference type="NCBI Taxonomy" id="47880"/>
    <lineage>
        <taxon>Bacteria</taxon>
        <taxon>Pseudomonadati</taxon>
        <taxon>Pseudomonadota</taxon>
        <taxon>Gammaproteobacteria</taxon>
        <taxon>Pseudomonadales</taxon>
        <taxon>Pseudomonadaceae</taxon>
        <taxon>Pseudomonas</taxon>
    </lineage>
</organism>
<evidence type="ECO:0000313" key="1">
    <source>
        <dbReference type="EMBL" id="KIP89619.1"/>
    </source>
</evidence>
<gene>
    <name evidence="1" type="ORF">RU08_23480</name>
</gene>
<sequence length="101" mass="11287">MTLPELLRAARDGAVSELELISLEGGIYLLQIVASQRRCHLLDDAGRNLRLRSVEHARDLLQELPEVPLFLVHASAYDEMCGLPGGTRDALRVPVSLRSRW</sequence>